<dbReference type="PANTHER" id="PTHR30332">
    <property type="entry name" value="PROBABLE GENERAL SECRETION PATHWAY PROTEIN D"/>
    <property type="match status" value="1"/>
</dbReference>
<keyword evidence="3" id="KW-0472">Membrane</keyword>
<dbReference type="STRING" id="401053.AciPR4_3650"/>
<dbReference type="AlphaFoldDB" id="E8UZQ9"/>
<evidence type="ECO:0000256" key="3">
    <source>
        <dbReference type="ARBA" id="ARBA00023136"/>
    </source>
</evidence>
<dbReference type="EMBL" id="CP002467">
    <property type="protein sequence ID" value="ADV84402.1"/>
    <property type="molecule type" value="Genomic_DNA"/>
</dbReference>
<reference evidence="4 5" key="1">
    <citation type="journal article" date="2012" name="Stand. Genomic Sci.">
        <title>Complete genome sequence of Terriglobus saanensis type strain SP1PR4(T), an Acidobacteria from tundra soil.</title>
        <authorList>
            <person name="Rawat S.R."/>
            <person name="Mannisto M.K."/>
            <person name="Starovoytov V."/>
            <person name="Goodwin L."/>
            <person name="Nolan M."/>
            <person name="Hauser L."/>
            <person name="Land M."/>
            <person name="Davenport K.W."/>
            <person name="Woyke T."/>
            <person name="Haggblom M.M."/>
        </authorList>
    </citation>
    <scope>NUCLEOTIDE SEQUENCE</scope>
    <source>
        <strain evidence="5">ATCC BAA-1853 / DSM 23119 / SP1PR4</strain>
    </source>
</reference>
<dbReference type="GO" id="GO:0009306">
    <property type="term" value="P:protein secretion"/>
    <property type="evidence" value="ECO:0007669"/>
    <property type="project" value="TreeGrafter"/>
</dbReference>
<evidence type="ECO:0008006" key="6">
    <source>
        <dbReference type="Google" id="ProtNLM"/>
    </source>
</evidence>
<gene>
    <name evidence="4" type="ordered locus">AciPR4_3650</name>
</gene>
<keyword evidence="5" id="KW-1185">Reference proteome</keyword>
<dbReference type="PANTHER" id="PTHR30332:SF24">
    <property type="entry name" value="SECRETIN GSPD-RELATED"/>
    <property type="match status" value="1"/>
</dbReference>
<organism evidence="4 5">
    <name type="scientific">Terriglobus saanensis (strain ATCC BAA-1853 / DSM 23119 / SP1PR4)</name>
    <dbReference type="NCBI Taxonomy" id="401053"/>
    <lineage>
        <taxon>Bacteria</taxon>
        <taxon>Pseudomonadati</taxon>
        <taxon>Acidobacteriota</taxon>
        <taxon>Terriglobia</taxon>
        <taxon>Terriglobales</taxon>
        <taxon>Acidobacteriaceae</taxon>
        <taxon>Terriglobus</taxon>
    </lineage>
</organism>
<dbReference type="GO" id="GO:0015627">
    <property type="term" value="C:type II protein secretion system complex"/>
    <property type="evidence" value="ECO:0007669"/>
    <property type="project" value="TreeGrafter"/>
</dbReference>
<accession>E8UZQ9</accession>
<dbReference type="InterPro" id="IPR050810">
    <property type="entry name" value="Bact_Secretion_Sys_Channel"/>
</dbReference>
<protein>
    <recommendedName>
        <fullName evidence="6">NolW domain protein</fullName>
    </recommendedName>
</protein>
<dbReference type="RefSeq" id="WP_013570132.1">
    <property type="nucleotide sequence ID" value="NC_014963.1"/>
</dbReference>
<dbReference type="eggNOG" id="COG1450">
    <property type="taxonomic scope" value="Bacteria"/>
</dbReference>
<evidence type="ECO:0000313" key="5">
    <source>
        <dbReference type="Proteomes" id="UP000006844"/>
    </source>
</evidence>
<proteinExistence type="predicted"/>
<dbReference type="Proteomes" id="UP000006844">
    <property type="component" value="Chromosome"/>
</dbReference>
<dbReference type="OrthoDB" id="119128at2"/>
<name>E8UZQ9_TERSS</name>
<evidence type="ECO:0000256" key="1">
    <source>
        <dbReference type="ARBA" id="ARBA00004370"/>
    </source>
</evidence>
<sequence>MKLAKVLLGITLTMLCTGYTVQGQTTASDARPNADSIRTFYLTNVSQVHDVTEITTALRNLLDPADKVYLVPSENAIFVKGTPAQLLIAEKLISDLDRVKKTYRLTYTITEVDGNKRVGTQHFSVIVVSGGRTTLKQGSRVPLVTGSTSSPMSSNSSQVQYVDVGLNIDASLDEYVDGIKGIRLRTKVEQSSIAEEKSSVGLQDPVIRQTLLEGTSILILDKPLVLGGLDLPGSTRHQEVEVVLELAR</sequence>
<evidence type="ECO:0000313" key="4">
    <source>
        <dbReference type="EMBL" id="ADV84402.1"/>
    </source>
</evidence>
<dbReference type="KEGG" id="tsa:AciPR4_3650"/>
<dbReference type="HOGENOM" id="CLU_1119721_0_0_0"/>
<comment type="subcellular location">
    <subcellularLocation>
        <location evidence="1">Membrane</location>
    </subcellularLocation>
</comment>
<keyword evidence="2" id="KW-0732">Signal</keyword>
<dbReference type="GO" id="GO:0016020">
    <property type="term" value="C:membrane"/>
    <property type="evidence" value="ECO:0007669"/>
    <property type="project" value="UniProtKB-SubCell"/>
</dbReference>
<evidence type="ECO:0000256" key="2">
    <source>
        <dbReference type="ARBA" id="ARBA00022729"/>
    </source>
</evidence>